<feature type="domain" description="EGF-like" evidence="11">
    <location>
        <begin position="1649"/>
        <end position="1660"/>
    </location>
</feature>
<gene>
    <name evidence="12" type="ORF">VOLCADRAFT_99419</name>
</gene>
<comment type="cofactor">
    <cofactor evidence="1">
        <name>Zn(2+)</name>
        <dbReference type="ChEBI" id="CHEBI:29105"/>
    </cofactor>
</comment>
<keyword evidence="13" id="KW-1185">Reference proteome</keyword>
<evidence type="ECO:0000256" key="5">
    <source>
        <dbReference type="ARBA" id="ARBA00022723"/>
    </source>
</evidence>
<protein>
    <recommendedName>
        <fullName evidence="11">EGF-like domain-containing protein</fullName>
    </recommendedName>
</protein>
<keyword evidence="8" id="KW-0862">Zinc</keyword>
<evidence type="ECO:0000313" key="12">
    <source>
        <dbReference type="EMBL" id="EFJ40727.1"/>
    </source>
</evidence>
<dbReference type="PANTHER" id="PTHR13062">
    <property type="entry name" value="COLLAGENASE"/>
    <property type="match status" value="1"/>
</dbReference>
<keyword evidence="4" id="KW-0645">Protease</keyword>
<evidence type="ECO:0000256" key="7">
    <source>
        <dbReference type="ARBA" id="ARBA00022801"/>
    </source>
</evidence>
<reference evidence="12 13" key="1">
    <citation type="journal article" date="2010" name="Science">
        <title>Genomic analysis of organismal complexity in the multicellular green alga Volvox carteri.</title>
        <authorList>
            <person name="Prochnik S.E."/>
            <person name="Umen J."/>
            <person name="Nedelcu A.M."/>
            <person name="Hallmann A."/>
            <person name="Miller S.M."/>
            <person name="Nishii I."/>
            <person name="Ferris P."/>
            <person name="Kuo A."/>
            <person name="Mitros T."/>
            <person name="Fritz-Laylin L.K."/>
            <person name="Hellsten U."/>
            <person name="Chapman J."/>
            <person name="Simakov O."/>
            <person name="Rensing S.A."/>
            <person name="Terry A."/>
            <person name="Pangilinan J."/>
            <person name="Kapitonov V."/>
            <person name="Jurka J."/>
            <person name="Salamov A."/>
            <person name="Shapiro H."/>
            <person name="Schmutz J."/>
            <person name="Grimwood J."/>
            <person name="Lindquist E."/>
            <person name="Lucas S."/>
            <person name="Grigoriev I.V."/>
            <person name="Schmitt R."/>
            <person name="Kirk D."/>
            <person name="Rokhsar D.S."/>
        </authorList>
    </citation>
    <scope>NUCLEOTIDE SEQUENCE [LARGE SCALE GENOMIC DNA]</scope>
    <source>
        <strain evidence="13">f. Nagariensis / Eve</strain>
    </source>
</reference>
<dbReference type="InterPro" id="IPR000742">
    <property type="entry name" value="EGF"/>
</dbReference>
<dbReference type="GO" id="GO:0046872">
    <property type="term" value="F:metal ion binding"/>
    <property type="evidence" value="ECO:0007669"/>
    <property type="project" value="UniProtKB-KW"/>
</dbReference>
<evidence type="ECO:0000256" key="9">
    <source>
        <dbReference type="ARBA" id="ARBA00023049"/>
    </source>
</evidence>
<proteinExistence type="predicted"/>
<evidence type="ECO:0000256" key="10">
    <source>
        <dbReference type="SAM" id="MobiDB-lite"/>
    </source>
</evidence>
<keyword evidence="5" id="KW-0479">Metal-binding</keyword>
<dbReference type="GO" id="GO:0005576">
    <property type="term" value="C:extracellular region"/>
    <property type="evidence" value="ECO:0007669"/>
    <property type="project" value="UniProtKB-SubCell"/>
</dbReference>
<evidence type="ECO:0000313" key="13">
    <source>
        <dbReference type="Proteomes" id="UP000001058"/>
    </source>
</evidence>
<evidence type="ECO:0000256" key="2">
    <source>
        <dbReference type="ARBA" id="ARBA00004613"/>
    </source>
</evidence>
<dbReference type="InterPro" id="IPR002049">
    <property type="entry name" value="LE_dom"/>
</dbReference>
<evidence type="ECO:0000256" key="8">
    <source>
        <dbReference type="ARBA" id="ARBA00022833"/>
    </source>
</evidence>
<sequence>MRRGAPFVLGDTSPQRKLTSSPLFMWISDVVSETASNLTDRLWTANIGDQIEVPPDGKILLGFSHPVHLGLLQSALKVVEVADRKSGAGTAGGGPVGLAVAPCQSAAPWIMPYMTHPVPGRQHHLRPDHHQGPAKTQYSSDLEVLFSGLLPFRLPFNANYNNSNYPRTSYRRLDVWLPHGLSEDTPPEALARRIVLCQVTPAASAGGISVIADAGVKDGFGQGLEASSMFFWTSDVSYSFAPPRTDYPAAVLEAGVETLDTWPFLTRGVGPNTYYSVVTSIRAWELGGSLSDDRVKALVTKFLMQYGYYGLNNVVSVLGPPTITLAVPPELLSTSPDAPDWTQLTIPLKKAGGSGAPSRALLMTYATNNTVNDGRVGYAGKEEEAASQGGFAAKLLLNTSLSFTVVVSANQLTAWVLDSAAGGAAVAGAVVTVLIRPSDYFTQLPPASYAALQVTPNWEAAAAAASGDAAAAAPGRGLLTGATASAAVVGGADAGDVVPTGGIVTATESYSRVGGSSRSRSMSVVLGGSSGFSQPSVLSSQSSSSALPVVINGTTGTFHAEIVVPKDARLQPYILQLAVPSPGTSSAAITLPQPLAGAAELYSWPAVPGASLTITVADPRPPTADLKLSTPAWSPPTSVVSFTATAVSYIGASVSGAALTAVWRTPRASGLLTLTTDAAGRAEGTVDLGALPAANRSEPYDNLSIDVEWIGPTRERITRSATVVTSYTPGDVVKLQLQNPWPGARLLLQWGNDYKSRTKVYGSLSSGLVEVTLGPLADEVRGGGVIIAVLDVPRLRTSQLPPLPPADQLAVSRLFDPYAPHSHVLTATLTMRPENALAVSVAVVEASSGGGGGGGGGDGVRTIRDVDGGEVVALEPGATAEVRVTVKDSLQEDAAVPVAGSVEVTVYGVDKAFLDLLPYDLPHPEQEMVLRLAADMSVFGMNAYRLAPGAVRAVFDKLMARLAGTDPWLEPDTSVQLSNWGVAAVDVPDATYLARYTSALTNTPVAVRYESKFVVTPLFATATTDDNGVAKVKFTAPQNLGTFVLRWTAMPSQSMVRHVKPCHSQPQKEEEKTCRRSPASGGTAVQWQEGLTLPDAVPGSGGLNLTAGVGYFPAIAAIYSVLQETDSDRSYASAVPAVLWATLPAVLSYYDQPISSGYLELSSGGLSDLSTLTDPSLGLMWSESTRWYNWRPTRTDLYLNTWALFLAGLYGSTLASTSSPNAAQWSSLESTQLPNWRAAVARQLVADAVQSRQQQYSPGPYSDWYTLAWVRNARVLTSLVLHSLGTANPAPNLVAGTISEITSLLRVQGRTAYVASAPGLSSAASLEDQALSLLLLLRTGVNHQLLPKLAAYVANPASTDGYGIRSYVSYSWRDQGLAVAALSEYDKTRGSSKPDLALLADVNGLTVLQANFQSGCSTRPVAGRGEVTVSASLHFVPSALLPYPTYRGLFVEAALQLLDPLTDRPTGQRLSSVPLGSVVVLTLQLTSPDDLGPVTLAVMMPGGLEPLDPNTAAGTGGGGGGLGLSCGANWVVTDSAWGGSSFFRGWWWPMCPSQETRPQLVTFFYLALRSGTSSVAVRAVAATPGTFIFPPVRAFADNQPELSGSTAASYITVCADCDRPLFARPLPGPVGCPGECSGRGVCNLRTGRCSCQKGFGRADCSRPVAAAA</sequence>
<feature type="region of interest" description="Disordered" evidence="10">
    <location>
        <begin position="1062"/>
        <end position="1081"/>
    </location>
</feature>
<accession>D8UHR6</accession>
<evidence type="ECO:0000256" key="6">
    <source>
        <dbReference type="ARBA" id="ARBA00022729"/>
    </source>
</evidence>
<keyword evidence="3" id="KW-0964">Secreted</keyword>
<comment type="subcellular location">
    <subcellularLocation>
        <location evidence="2">Secreted</location>
    </subcellularLocation>
</comment>
<dbReference type="InterPro" id="IPR041246">
    <property type="entry name" value="Bact_MG10"/>
</dbReference>
<dbReference type="GeneID" id="9623290"/>
<dbReference type="RefSeq" id="XP_002958193.1">
    <property type="nucleotide sequence ID" value="XM_002958147.1"/>
</dbReference>
<dbReference type="GO" id="GO:0008237">
    <property type="term" value="F:metallopeptidase activity"/>
    <property type="evidence" value="ECO:0007669"/>
    <property type="project" value="UniProtKB-KW"/>
</dbReference>
<dbReference type="InParanoid" id="D8UHR6"/>
<dbReference type="CDD" id="cd00055">
    <property type="entry name" value="EGF_Lam"/>
    <property type="match status" value="1"/>
</dbReference>
<dbReference type="PROSITE" id="PS01186">
    <property type="entry name" value="EGF_2"/>
    <property type="match status" value="1"/>
</dbReference>
<dbReference type="Pfam" id="PF17973">
    <property type="entry name" value="bMG10"/>
    <property type="match status" value="1"/>
</dbReference>
<dbReference type="GO" id="GO:0006508">
    <property type="term" value="P:proteolysis"/>
    <property type="evidence" value="ECO:0007669"/>
    <property type="project" value="UniProtKB-KW"/>
</dbReference>
<name>D8UHR6_VOLCA</name>
<dbReference type="OrthoDB" id="543368at2759"/>
<dbReference type="KEGG" id="vcn:VOLCADRAFT_99419"/>
<keyword evidence="6" id="KW-0732">Signal</keyword>
<evidence type="ECO:0000259" key="11">
    <source>
        <dbReference type="PROSITE" id="PS01186"/>
    </source>
</evidence>
<organism evidence="13">
    <name type="scientific">Volvox carteri f. nagariensis</name>
    <dbReference type="NCBI Taxonomy" id="3068"/>
    <lineage>
        <taxon>Eukaryota</taxon>
        <taxon>Viridiplantae</taxon>
        <taxon>Chlorophyta</taxon>
        <taxon>core chlorophytes</taxon>
        <taxon>Chlorophyceae</taxon>
        <taxon>CS clade</taxon>
        <taxon>Chlamydomonadales</taxon>
        <taxon>Volvocaceae</taxon>
        <taxon>Volvox</taxon>
    </lineage>
</organism>
<evidence type="ECO:0000256" key="4">
    <source>
        <dbReference type="ARBA" id="ARBA00022670"/>
    </source>
</evidence>
<evidence type="ECO:0000256" key="3">
    <source>
        <dbReference type="ARBA" id="ARBA00022525"/>
    </source>
</evidence>
<keyword evidence="7" id="KW-0378">Hydrolase</keyword>
<evidence type="ECO:0000256" key="1">
    <source>
        <dbReference type="ARBA" id="ARBA00001947"/>
    </source>
</evidence>
<dbReference type="Proteomes" id="UP000001058">
    <property type="component" value="Unassembled WGS sequence"/>
</dbReference>
<keyword evidence="9" id="KW-0482">Metalloprotease</keyword>
<dbReference type="EMBL" id="GL378408">
    <property type="protein sequence ID" value="EFJ40727.1"/>
    <property type="molecule type" value="Genomic_DNA"/>
</dbReference>
<dbReference type="PANTHER" id="PTHR13062:SF12">
    <property type="entry name" value="ALPHA-2-MACROGLOBULIN DOMAIN-CONTAINING PROTEIN"/>
    <property type="match status" value="1"/>
</dbReference>